<proteinExistence type="predicted"/>
<feature type="region of interest" description="Disordered" evidence="1">
    <location>
        <begin position="1"/>
        <end position="20"/>
    </location>
</feature>
<dbReference type="InterPro" id="IPR025619">
    <property type="entry name" value="YlzJ"/>
</dbReference>
<dbReference type="RefSeq" id="WP_026680949.1">
    <property type="nucleotide sequence ID" value="NZ_BAAACY010000174.1"/>
</dbReference>
<name>A0A941DSD0_9BACI</name>
<dbReference type="AlphaFoldDB" id="A0A941DSD0"/>
<accession>A0A941DSD0</accession>
<dbReference type="EMBL" id="JAGSOT010000004">
    <property type="protein sequence ID" value="MBR7794811.1"/>
    <property type="molecule type" value="Genomic_DNA"/>
</dbReference>
<organism evidence="2 3">
    <name type="scientific">Virgibacillus salarius</name>
    <dbReference type="NCBI Taxonomy" id="447199"/>
    <lineage>
        <taxon>Bacteria</taxon>
        <taxon>Bacillati</taxon>
        <taxon>Bacillota</taxon>
        <taxon>Bacilli</taxon>
        <taxon>Bacillales</taxon>
        <taxon>Bacillaceae</taxon>
        <taxon>Virgibacillus</taxon>
    </lineage>
</organism>
<protein>
    <submittedName>
        <fullName evidence="2">YlzJ-like family protein</fullName>
    </submittedName>
</protein>
<evidence type="ECO:0000313" key="2">
    <source>
        <dbReference type="EMBL" id="MBR7794811.1"/>
    </source>
</evidence>
<keyword evidence="3" id="KW-1185">Reference proteome</keyword>
<evidence type="ECO:0000313" key="3">
    <source>
        <dbReference type="Proteomes" id="UP000675284"/>
    </source>
</evidence>
<gene>
    <name evidence="2" type="ORF">KCX74_02005</name>
</gene>
<sequence length="75" mass="8606">MILYTPLSKEDIFPPSPSEHTNRHMISFEGRYMYCQQKTDGSLEVLQLLSSDPQDFLNENYAPGTILPNTNIKDN</sequence>
<dbReference type="Pfam" id="PF14035">
    <property type="entry name" value="YlzJ"/>
    <property type="match status" value="1"/>
</dbReference>
<evidence type="ECO:0000256" key="1">
    <source>
        <dbReference type="SAM" id="MobiDB-lite"/>
    </source>
</evidence>
<comment type="caution">
    <text evidence="2">The sequence shown here is derived from an EMBL/GenBank/DDBJ whole genome shotgun (WGS) entry which is preliminary data.</text>
</comment>
<reference evidence="2" key="1">
    <citation type="submission" date="2021-04" db="EMBL/GenBank/DDBJ databases">
        <title>Isolation and polyphasic classification of algal microorganism.</title>
        <authorList>
            <person name="Wang S."/>
        </authorList>
    </citation>
    <scope>NUCLEOTIDE SEQUENCE</scope>
    <source>
        <strain evidence="2">720a</strain>
    </source>
</reference>
<dbReference type="Proteomes" id="UP000675284">
    <property type="component" value="Unassembled WGS sequence"/>
</dbReference>